<dbReference type="EMBL" id="AKCV02000013">
    <property type="protein sequence ID" value="TMS59071.1"/>
    <property type="molecule type" value="Genomic_DNA"/>
</dbReference>
<comment type="caution">
    <text evidence="1">The sequence shown here is derived from an EMBL/GenBank/DDBJ whole genome shotgun (WGS) entry which is preliminary data.</text>
</comment>
<keyword evidence="2" id="KW-1185">Reference proteome</keyword>
<keyword evidence="1" id="KW-0808">Transferase</keyword>
<proteinExistence type="predicted"/>
<evidence type="ECO:0000313" key="1">
    <source>
        <dbReference type="EMBL" id="TMS59071.1"/>
    </source>
</evidence>
<name>A0ACD3SS92_9BURK</name>
<sequence length="549" mass="61138">MQAPSQFIQSRFSLRPWMLTLAVSVLLVAVYNMAFWRHLVAATGGLVAGNLLLYAATFVILVLLLNVTLTLLAFRPLLKPVIILLLCVTSLASYFMNHYGIVIDAAMIQNVFETDPREASELFNWKLAATFLLLGLLPSVLVWRVPLRYASFRRETLSRGSALGISLAVAVALLLVFFKTFAPTFREHRELRFLLTPFNYIQATNSFVKRKLSRPLVVAPLGTDAVRGPLWAASSPRRTVMVIVVGETARAMNFSLNGYARQTNPELARQDGLVNFREVYSCGTATAVSVPCVFSALGRADYSESKAKSQQGLLDVLSHAGMDVLWRDNNSGCKGVCDRVRYEDYSSSATRDAFCVNGECYDERMLEKLPEIIRDTQRDMVIVLHQKGSHGPAYAKRYPEGFGRFGPVCDTNDLAKCSTASIVAAYDNTILYTDHFISRAIDMLRAEKGVDTALMYFSDHGESLGENNMYLHGAPYMIAPVEQRHVPFMLWMSRSFGERYQIDGKCLAARSGQTFSHDNVFHTVLGMLNVQTAVYSPALDMVHACRHAA</sequence>
<organism evidence="1 2">
    <name type="scientific">Imbroritus primus</name>
    <dbReference type="NCBI Taxonomy" id="3058603"/>
    <lineage>
        <taxon>Bacteria</taxon>
        <taxon>Pseudomonadati</taxon>
        <taxon>Pseudomonadota</taxon>
        <taxon>Betaproteobacteria</taxon>
        <taxon>Burkholderiales</taxon>
        <taxon>Burkholderiaceae</taxon>
        <taxon>Imbroritus</taxon>
    </lineage>
</organism>
<reference evidence="1" key="1">
    <citation type="submission" date="2019-05" db="EMBL/GenBank/DDBJ databases">
        <title>Revised genome assembly of Burkholderiaceae (previously Ralstonia) sp. PBA.</title>
        <authorList>
            <person name="Gan H.M."/>
        </authorList>
    </citation>
    <scope>NUCLEOTIDE SEQUENCE</scope>
    <source>
        <strain evidence="1">PBA</strain>
    </source>
</reference>
<evidence type="ECO:0000313" key="2">
    <source>
        <dbReference type="Proteomes" id="UP000004277"/>
    </source>
</evidence>
<accession>A0ACD3SS92</accession>
<protein>
    <submittedName>
        <fullName evidence="1">Phosphoethanolamine--lipid A transferase</fullName>
    </submittedName>
</protein>
<gene>
    <name evidence="1" type="ORF">MW7_004160</name>
</gene>
<dbReference type="Proteomes" id="UP000004277">
    <property type="component" value="Unassembled WGS sequence"/>
</dbReference>